<accession>A0A126QE59</accession>
<feature type="domain" description="DUF218" evidence="2">
    <location>
        <begin position="79"/>
        <end position="242"/>
    </location>
</feature>
<protein>
    <submittedName>
        <fullName evidence="3">PM0506 protein</fullName>
    </submittedName>
</protein>
<feature type="transmembrane region" description="Helical" evidence="1">
    <location>
        <begin position="36"/>
        <end position="55"/>
    </location>
</feature>
<keyword evidence="1" id="KW-0812">Transmembrane</keyword>
<dbReference type="PANTHER" id="PTHR30336">
    <property type="entry name" value="INNER MEMBRANE PROTEIN, PROBABLE PERMEASE"/>
    <property type="match status" value="1"/>
</dbReference>
<evidence type="ECO:0000259" key="2">
    <source>
        <dbReference type="Pfam" id="PF02698"/>
    </source>
</evidence>
<dbReference type="PANTHER" id="PTHR30336:SF4">
    <property type="entry name" value="ENVELOPE BIOGENESIS FACTOR ELYC"/>
    <property type="match status" value="1"/>
</dbReference>
<dbReference type="RefSeq" id="WP_071522893.1">
    <property type="nucleotide sequence ID" value="NZ_JACDXE010000002.1"/>
</dbReference>
<evidence type="ECO:0000313" key="3">
    <source>
        <dbReference type="EMBL" id="AMK08089.1"/>
    </source>
</evidence>
<dbReference type="InterPro" id="IPR003848">
    <property type="entry name" value="DUF218"/>
</dbReference>
<dbReference type="Pfam" id="PF02698">
    <property type="entry name" value="DUF218"/>
    <property type="match status" value="1"/>
</dbReference>
<proteinExistence type="predicted"/>
<feature type="transmembrane region" description="Helical" evidence="1">
    <location>
        <begin position="7"/>
        <end position="30"/>
    </location>
</feature>
<dbReference type="InterPro" id="IPR051599">
    <property type="entry name" value="Cell_Envelope_Assoc"/>
</dbReference>
<reference evidence="3" key="1">
    <citation type="submission" date="2015-01" db="EMBL/GenBank/DDBJ databases">
        <title>Draft genome sequence of Pasteurella multocida isolated from alpaca pneumonia.</title>
        <authorList>
            <person name="Maturrano L."/>
            <person name="Hurtado R."/>
            <person name="Allasi N."/>
            <person name="Juscamayta E."/>
            <person name="Fernandez D."/>
            <person name="Maximiliano J."/>
            <person name="Rimac R."/>
            <person name="Rosadio R."/>
        </authorList>
    </citation>
    <scope>NUCLEOTIDE SEQUENCE</scope>
    <source>
        <strain evidence="3">UNMSM</strain>
    </source>
</reference>
<keyword evidence="1" id="KW-1133">Transmembrane helix</keyword>
<dbReference type="Gene3D" id="3.40.50.620">
    <property type="entry name" value="HUPs"/>
    <property type="match status" value="1"/>
</dbReference>
<evidence type="ECO:0000256" key="1">
    <source>
        <dbReference type="SAM" id="Phobius"/>
    </source>
</evidence>
<dbReference type="AlphaFoldDB" id="A0A126QE59"/>
<dbReference type="InterPro" id="IPR014729">
    <property type="entry name" value="Rossmann-like_a/b/a_fold"/>
</dbReference>
<dbReference type="CDD" id="cd06259">
    <property type="entry name" value="YdcF-like"/>
    <property type="match status" value="1"/>
</dbReference>
<keyword evidence="1" id="KW-0472">Membrane</keyword>
<dbReference type="GO" id="GO:0043164">
    <property type="term" value="P:Gram-negative-bacterium-type cell wall biogenesis"/>
    <property type="evidence" value="ECO:0007669"/>
    <property type="project" value="TreeGrafter"/>
</dbReference>
<organism evidence="3">
    <name type="scientific">Pasteurella multocida</name>
    <dbReference type="NCBI Taxonomy" id="747"/>
    <lineage>
        <taxon>Bacteria</taxon>
        <taxon>Pseudomonadati</taxon>
        <taxon>Pseudomonadota</taxon>
        <taxon>Gammaproteobacteria</taxon>
        <taxon>Pasteurellales</taxon>
        <taxon>Pasteurellaceae</taxon>
        <taxon>Pasteurella</taxon>
    </lineage>
</organism>
<dbReference type="GO" id="GO:0000270">
    <property type="term" value="P:peptidoglycan metabolic process"/>
    <property type="evidence" value="ECO:0007669"/>
    <property type="project" value="TreeGrafter"/>
</dbReference>
<name>A0A126QE59_PASMD</name>
<dbReference type="EMBL" id="KP660250">
    <property type="protein sequence ID" value="AMK08089.1"/>
    <property type="molecule type" value="Genomic_DNA"/>
</dbReference>
<dbReference type="GO" id="GO:0005886">
    <property type="term" value="C:plasma membrane"/>
    <property type="evidence" value="ECO:0007669"/>
    <property type="project" value="TreeGrafter"/>
</dbReference>
<gene>
    <name evidence="3" type="primary">PM0506</name>
</gene>
<sequence length="247" mass="27943">MFGLTKLITVVILPPFNVLILWLLSLLFSVLHYRKLSRLCALLGLTILYIFSLPYTSHKIEDSLVIEDKLSLADYQQAQAIVLLGGGLRDSKELYDKLTVSAIPLERVRYAAYLQKQTQLPLLITGSSPKGISEAQIMANELTAFFSVPTTWVEGKARTTKENALFSREILEKEGIKRVIVVTNQWHMQRAKLLFEQQGFEVLPASVGHGISPQSYGLNVMYFIPQAGALNKNMLLLKEWLGYWKEK</sequence>